<keyword evidence="11" id="KW-0968">Cytoplasmic vesicle</keyword>
<dbReference type="RefSeq" id="XP_012191230.1">
    <property type="nucleotide sequence ID" value="XM_012335840.1"/>
</dbReference>
<dbReference type="SUPFAM" id="SSF109715">
    <property type="entry name" value="DEK C-terminal domain"/>
    <property type="match status" value="1"/>
</dbReference>
<dbReference type="GeneID" id="24110509"/>
<dbReference type="EMBL" id="DF238810">
    <property type="protein sequence ID" value="GAC97643.1"/>
    <property type="molecule type" value="Genomic_DNA"/>
</dbReference>
<dbReference type="PANTHER" id="PTHR22914:SF13">
    <property type="entry name" value="CHITIN SYNTHASE"/>
    <property type="match status" value="1"/>
</dbReference>
<keyword evidence="4" id="KW-1003">Cell membrane</keyword>
<evidence type="ECO:0000256" key="1">
    <source>
        <dbReference type="ARBA" id="ARBA00004439"/>
    </source>
</evidence>
<feature type="transmembrane region" description="Helical" evidence="12">
    <location>
        <begin position="885"/>
        <end position="911"/>
    </location>
</feature>
<dbReference type="HOGENOM" id="CLU_002572_0_1_1"/>
<dbReference type="PROSITE" id="PS50255">
    <property type="entry name" value="CYTOCHROME_B5_2"/>
    <property type="match status" value="1"/>
</dbReference>
<evidence type="ECO:0000256" key="2">
    <source>
        <dbReference type="ARBA" id="ARBA00004651"/>
    </source>
</evidence>
<comment type="subcellular location">
    <subcellularLocation>
        <location evidence="2">Cell membrane</location>
        <topology evidence="2">Multi-pass membrane protein</topology>
    </subcellularLocation>
    <subcellularLocation>
        <location evidence="1">Cytoplasmic vesicle membrane</location>
        <topology evidence="1">Multi-pass membrane protein</topology>
    </subcellularLocation>
</comment>
<organism evidence="15 16">
    <name type="scientific">Pseudozyma hubeiensis (strain SY62)</name>
    <name type="common">Yeast</name>
    <dbReference type="NCBI Taxonomy" id="1305764"/>
    <lineage>
        <taxon>Eukaryota</taxon>
        <taxon>Fungi</taxon>
        <taxon>Dikarya</taxon>
        <taxon>Basidiomycota</taxon>
        <taxon>Ustilaginomycotina</taxon>
        <taxon>Ustilaginomycetes</taxon>
        <taxon>Ustilaginales</taxon>
        <taxon>Ustilaginaceae</taxon>
        <taxon>Pseudozyma</taxon>
    </lineage>
</organism>
<feature type="transmembrane region" description="Helical" evidence="12">
    <location>
        <begin position="496"/>
        <end position="517"/>
    </location>
</feature>
<dbReference type="GO" id="GO:0004100">
    <property type="term" value="F:chitin synthase activity"/>
    <property type="evidence" value="ECO:0007669"/>
    <property type="project" value="UniProtKB-EC"/>
</dbReference>
<dbReference type="OrthoDB" id="370884at2759"/>
<dbReference type="EC" id="2.4.1.16" evidence="3"/>
<dbReference type="GO" id="GO:0005886">
    <property type="term" value="C:plasma membrane"/>
    <property type="evidence" value="ECO:0007669"/>
    <property type="project" value="UniProtKB-SubCell"/>
</dbReference>
<evidence type="ECO:0000256" key="3">
    <source>
        <dbReference type="ARBA" id="ARBA00012543"/>
    </source>
</evidence>
<dbReference type="SMART" id="SM01117">
    <property type="entry name" value="Cyt-b5"/>
    <property type="match status" value="2"/>
</dbReference>
<dbReference type="GO" id="GO:0030428">
    <property type="term" value="C:cell septum"/>
    <property type="evidence" value="ECO:0007669"/>
    <property type="project" value="TreeGrafter"/>
</dbReference>
<dbReference type="InterPro" id="IPR004835">
    <property type="entry name" value="Chitin_synth"/>
</dbReference>
<dbReference type="InterPro" id="IPR001199">
    <property type="entry name" value="Cyt_B5-like_heme/steroid-bd"/>
</dbReference>
<evidence type="ECO:0000256" key="7">
    <source>
        <dbReference type="ARBA" id="ARBA00022692"/>
    </source>
</evidence>
<evidence type="ECO:0000256" key="9">
    <source>
        <dbReference type="ARBA" id="ARBA00023136"/>
    </source>
</evidence>
<dbReference type="Gene3D" id="3.10.120.10">
    <property type="entry name" value="Cytochrome b5-like heme/steroid binding domain"/>
    <property type="match status" value="1"/>
</dbReference>
<keyword evidence="10" id="KW-0325">Glycoprotein</keyword>
<dbReference type="FunFam" id="3.10.120.10:FF:000014">
    <property type="entry name" value="Chitin synthase 6"/>
    <property type="match status" value="1"/>
</dbReference>
<dbReference type="Pfam" id="PF08766">
    <property type="entry name" value="DEK_C"/>
    <property type="match status" value="1"/>
</dbReference>
<dbReference type="STRING" id="1305764.R9P8C3"/>
<dbReference type="GO" id="GO:0030659">
    <property type="term" value="C:cytoplasmic vesicle membrane"/>
    <property type="evidence" value="ECO:0007669"/>
    <property type="project" value="UniProtKB-SubCell"/>
</dbReference>
<proteinExistence type="predicted"/>
<gene>
    <name evidence="15" type="ORF">PHSY_005229</name>
</gene>
<keyword evidence="8 12" id="KW-1133">Transmembrane helix</keyword>
<dbReference type="Pfam" id="PF03142">
    <property type="entry name" value="Chitin_synth_2"/>
    <property type="match status" value="1"/>
</dbReference>
<feature type="domain" description="DEK-C" evidence="14">
    <location>
        <begin position="1258"/>
        <end position="1315"/>
    </location>
</feature>
<feature type="transmembrane region" description="Helical" evidence="12">
    <location>
        <begin position="917"/>
        <end position="939"/>
    </location>
</feature>
<accession>R9P8C3</accession>
<dbReference type="eggNOG" id="KOG2571">
    <property type="taxonomic scope" value="Eukaryota"/>
</dbReference>
<evidence type="ECO:0000256" key="10">
    <source>
        <dbReference type="ARBA" id="ARBA00023180"/>
    </source>
</evidence>
<keyword evidence="7 12" id="KW-0812">Transmembrane</keyword>
<keyword evidence="5" id="KW-0328">Glycosyltransferase</keyword>
<dbReference type="GO" id="GO:0006031">
    <property type="term" value="P:chitin biosynthetic process"/>
    <property type="evidence" value="ECO:0007669"/>
    <property type="project" value="TreeGrafter"/>
</dbReference>
<evidence type="ECO:0000256" key="8">
    <source>
        <dbReference type="ARBA" id="ARBA00022989"/>
    </source>
</evidence>
<evidence type="ECO:0000256" key="6">
    <source>
        <dbReference type="ARBA" id="ARBA00022679"/>
    </source>
</evidence>
<evidence type="ECO:0000313" key="16">
    <source>
        <dbReference type="Proteomes" id="UP000014071"/>
    </source>
</evidence>
<dbReference type="SUPFAM" id="SSF53448">
    <property type="entry name" value="Nucleotide-diphospho-sugar transferases"/>
    <property type="match status" value="1"/>
</dbReference>
<evidence type="ECO:0000259" key="13">
    <source>
        <dbReference type="PROSITE" id="PS50255"/>
    </source>
</evidence>
<feature type="transmembrane region" description="Helical" evidence="12">
    <location>
        <begin position="233"/>
        <end position="255"/>
    </location>
</feature>
<dbReference type="Proteomes" id="UP000014071">
    <property type="component" value="Unassembled WGS sequence"/>
</dbReference>
<feature type="transmembrane region" description="Helical" evidence="12">
    <location>
        <begin position="946"/>
        <end position="969"/>
    </location>
</feature>
<dbReference type="Pfam" id="PF00173">
    <property type="entry name" value="Cyt-b5"/>
    <property type="match status" value="1"/>
</dbReference>
<evidence type="ECO:0000256" key="12">
    <source>
        <dbReference type="SAM" id="Phobius"/>
    </source>
</evidence>
<evidence type="ECO:0000256" key="11">
    <source>
        <dbReference type="ARBA" id="ARBA00023329"/>
    </source>
</evidence>
<dbReference type="InterPro" id="IPR029044">
    <property type="entry name" value="Nucleotide-diphossugar_trans"/>
</dbReference>
<sequence>MRYFVNRNAPMVRLKPPCTKYAHTRNPACVGARNPIASHKSHFEVLVLHLCAVLCCKLCSAGLLSVRLSLLFAFQHQTNLLSPPSSPWNRSRPGVRHRRVSHLLPTRLPCSLPFLLPILTIMSVKNSHDPFSTPLETITHDPLATSETAGLKADYDKRAYGEANPALVGTLEKDDIANRPIDAVEEVPTTAIRKWWVRLTWLTTWWIPSFVLSKCGGMKRPDVQMAWREKFTICAIIFWLCAIILFYIIAFGRLLCPDYDKAWNMSQLSQHAGDNDYYAAVRGTVYDFTKFYKGDHSDITNLQTSSDLMLQLAGQDLTEYFPVPLTVGCQSLVSDTSLALQPTANNTPAISQAIHTSGPLQSDAASKLHDINWYPDRFLPFVNKLRKGYYVYSKKDIAVQGQWRQWAIVNSKVYDISDYLNTVSIYQTNPAYSFLDSSIVSLFKAQAGSDITGDFEDAMSSFNQTYRGAMQACLDNVFYVGKTDFRNTARCEVQNYLLLAFSVLLVTTVLAKFIAALQLGTKRTPEQQDKFVICQVPCYTESEDELRKTIDSIAGLEYDDKRKLLFLICDGMIVGSGNDRSTPRIVLDILGVDPKIDPEPLMFKSVAEGSKQLNYAKVYSGLYEFEGHVVPYIVIVKVGRPSERSRPGNRGKRDSQVLLMRYLNRVHFDAPMFPLELEIYHQMKNVIGIDPAFYEYILMVDADTRVEADGLNRLVANCADDSSIIAICGETTLDNAEGSWWTMIQVYEYYISHHLAKAFESLFGSVTCLPGCFSLYRIRSSDKGRPLFISNRIIDEYSENRVDTLHKKNLLHLGEDRYLTTLVLKNFPSFRTKFVADAKALTSAPDRFGVLLSQRRRWINSTVHNLAELVLMPELCGFCLFSMRFIVFIDLLGTVILPATAVYLVYLIVTVATKSAAIPYISIAMIAAVYGLQAILFLLKRQWQYIGWLIIYILAYPVFSFFLPIYSFWHMDDFSWGNTRIVVGEKGNKKIVAGTDDEPYDDTMIPVKRFSEYQREVWEEEAAAPSMRSGMTGASGPFGNSQAILHSGPPSLYKAGSAYAGSMAGSDYGGGLGDYYQNTNVLQKPAHSRQTSAAALSQMGGVSQAPSMIFGGAAGGGGTPSMYGMPGMGSMYGMPASSASMYGMPASSASMYGMPNPMMNPTASMYGMPPMLANTLGSPANSDIGLTMPLTQQNTGGSHIWAQQEAEAAAAAAAANNASPRTSGMMARPFSTQSALNASNPFAAAPVARSLPINDASDPTDEEIKSAVQTYLANQPSLMNVTKRSVREALVGAFPNAELSSKKQMINKAIDDTLSGGAQA</sequence>
<protein>
    <recommendedName>
        <fullName evidence="3">chitin synthase</fullName>
        <ecNumber evidence="3">2.4.1.16</ecNumber>
    </recommendedName>
</protein>
<name>R9P8C3_PSEHS</name>
<evidence type="ECO:0000313" key="15">
    <source>
        <dbReference type="EMBL" id="GAC97643.1"/>
    </source>
</evidence>
<keyword evidence="6 15" id="KW-0808">Transferase</keyword>
<evidence type="ECO:0000256" key="5">
    <source>
        <dbReference type="ARBA" id="ARBA00022676"/>
    </source>
</evidence>
<reference evidence="16" key="1">
    <citation type="journal article" date="2013" name="Genome Announc.">
        <title>Draft genome sequence of the basidiomycetous yeast-like fungus Pseudozyma hubeiensis SY62, which produces an abundant amount of the biosurfactant mannosylerythritol lipids.</title>
        <authorList>
            <person name="Konishi M."/>
            <person name="Hatada Y."/>
            <person name="Horiuchi J."/>
        </authorList>
    </citation>
    <scope>NUCLEOTIDE SEQUENCE [LARGE SCALE GENOMIC DNA]</scope>
    <source>
        <strain evidence="16">SY62</strain>
    </source>
</reference>
<dbReference type="PANTHER" id="PTHR22914">
    <property type="entry name" value="CHITIN SYNTHASE"/>
    <property type="match status" value="1"/>
</dbReference>
<evidence type="ECO:0000256" key="4">
    <source>
        <dbReference type="ARBA" id="ARBA00022475"/>
    </source>
</evidence>
<dbReference type="PROSITE" id="PS51998">
    <property type="entry name" value="DEK_C"/>
    <property type="match status" value="1"/>
</dbReference>
<dbReference type="InterPro" id="IPR036400">
    <property type="entry name" value="Cyt_B5-like_heme/steroid_sf"/>
</dbReference>
<dbReference type="Gene3D" id="1.10.10.60">
    <property type="entry name" value="Homeodomain-like"/>
    <property type="match status" value="1"/>
</dbReference>
<keyword evidence="16" id="KW-1185">Reference proteome</keyword>
<dbReference type="CDD" id="cd04190">
    <property type="entry name" value="Chitin_synth_C"/>
    <property type="match status" value="1"/>
</dbReference>
<dbReference type="GO" id="GO:0031505">
    <property type="term" value="P:fungal-type cell wall organization"/>
    <property type="evidence" value="ECO:0007669"/>
    <property type="project" value="TreeGrafter"/>
</dbReference>
<dbReference type="SUPFAM" id="SSF55856">
    <property type="entry name" value="Cytochrome b5-like heme/steroid binding domain"/>
    <property type="match status" value="1"/>
</dbReference>
<evidence type="ECO:0000259" key="14">
    <source>
        <dbReference type="PROSITE" id="PS51998"/>
    </source>
</evidence>
<feature type="domain" description="Cytochrome b5 heme-binding" evidence="13">
    <location>
        <begin position="260"/>
        <end position="321"/>
    </location>
</feature>
<keyword evidence="9 12" id="KW-0472">Membrane</keyword>
<dbReference type="InterPro" id="IPR014876">
    <property type="entry name" value="DEK_C"/>
</dbReference>